<evidence type="ECO:0000256" key="3">
    <source>
        <dbReference type="ARBA" id="ARBA00011890"/>
    </source>
</evidence>
<evidence type="ECO:0000256" key="2">
    <source>
        <dbReference type="ARBA" id="ARBA00005369"/>
    </source>
</evidence>
<evidence type="ECO:0000256" key="5">
    <source>
        <dbReference type="ARBA" id="ARBA00022490"/>
    </source>
</evidence>
<evidence type="ECO:0000313" key="11">
    <source>
        <dbReference type="Proteomes" id="UP000031130"/>
    </source>
</evidence>
<keyword evidence="8" id="KW-0949">S-adenosyl-L-methionine</keyword>
<dbReference type="SUPFAM" id="SSF53335">
    <property type="entry name" value="S-adenosyl-L-methionine-dependent methyltransferases"/>
    <property type="match status" value="1"/>
</dbReference>
<dbReference type="HOGENOM" id="CLU_055432_2_0_7"/>
<dbReference type="PANTHER" id="PTHR11579">
    <property type="entry name" value="PROTEIN-L-ISOASPARTATE O-METHYLTRANSFERASE"/>
    <property type="match status" value="1"/>
</dbReference>
<evidence type="ECO:0000256" key="9">
    <source>
        <dbReference type="NCBIfam" id="TIGR00080"/>
    </source>
</evidence>
<proteinExistence type="inferred from homology"/>
<dbReference type="NCBIfam" id="TIGR00080">
    <property type="entry name" value="pimt"/>
    <property type="match status" value="1"/>
</dbReference>
<dbReference type="GO" id="GO:0030091">
    <property type="term" value="P:protein repair"/>
    <property type="evidence" value="ECO:0007669"/>
    <property type="project" value="UniProtKB-UniRule"/>
</dbReference>
<dbReference type="KEGG" id="cln:UPTC3659_1723"/>
<comment type="similarity">
    <text evidence="2">Belongs to the methyltransferase superfamily. L-isoaspartyl/D-aspartyl protein methyltransferase family.</text>
</comment>
<dbReference type="CDD" id="cd02440">
    <property type="entry name" value="AdoMet_MTases"/>
    <property type="match status" value="1"/>
</dbReference>
<evidence type="ECO:0000256" key="4">
    <source>
        <dbReference type="ARBA" id="ARBA00013346"/>
    </source>
</evidence>
<dbReference type="Gene3D" id="3.40.50.150">
    <property type="entry name" value="Vaccinia Virus protein VP39"/>
    <property type="match status" value="1"/>
</dbReference>
<dbReference type="PANTHER" id="PTHR11579:SF0">
    <property type="entry name" value="PROTEIN-L-ISOASPARTATE(D-ASPARTATE) O-METHYLTRANSFERASE"/>
    <property type="match status" value="1"/>
</dbReference>
<dbReference type="PROSITE" id="PS01279">
    <property type="entry name" value="PCMT"/>
    <property type="match status" value="1"/>
</dbReference>
<evidence type="ECO:0000256" key="1">
    <source>
        <dbReference type="ARBA" id="ARBA00004496"/>
    </source>
</evidence>
<dbReference type="InterPro" id="IPR000682">
    <property type="entry name" value="PCMT"/>
</dbReference>
<reference evidence="10 11" key="1">
    <citation type="journal article" date="2014" name="Genome Biol. Evol.">
        <title>Comparative Genomics of the Campylobacter lari Group.</title>
        <authorList>
            <person name="Miller W.G."/>
            <person name="Yee E."/>
            <person name="Chapman M.H."/>
            <person name="Smith T.P."/>
            <person name="Bono J.L."/>
            <person name="Huynh S."/>
            <person name="Parker C.T."/>
            <person name="Vandamme P."/>
            <person name="Luong K."/>
            <person name="Korlach J."/>
        </authorList>
    </citation>
    <scope>NUCLEOTIDE SEQUENCE [LARGE SCALE GENOMIC DNA]</scope>
    <source>
        <strain evidence="11">RM3659</strain>
    </source>
</reference>
<dbReference type="EC" id="2.1.1.77" evidence="3 9"/>
<dbReference type="Pfam" id="PF01135">
    <property type="entry name" value="PCMT"/>
    <property type="match status" value="1"/>
</dbReference>
<organism evidence="10 11">
    <name type="scientific">Campylobacter lari NCTC 11845</name>
    <dbReference type="NCBI Taxonomy" id="1388749"/>
    <lineage>
        <taxon>Bacteria</taxon>
        <taxon>Pseudomonadati</taxon>
        <taxon>Campylobacterota</taxon>
        <taxon>Epsilonproteobacteria</taxon>
        <taxon>Campylobacterales</taxon>
        <taxon>Campylobacteraceae</taxon>
        <taxon>Campylobacter</taxon>
    </lineage>
</organism>
<dbReference type="AlphaFoldDB" id="A0A0A8HXC0"/>
<name>A0A0A8HXC0_CAMLA</name>
<dbReference type="GO" id="GO:0004719">
    <property type="term" value="F:protein-L-isoaspartate (D-aspartate) O-methyltransferase activity"/>
    <property type="evidence" value="ECO:0007669"/>
    <property type="project" value="UniProtKB-UniRule"/>
</dbReference>
<accession>A0A0A8HXC0</accession>
<comment type="subcellular location">
    <subcellularLocation>
        <location evidence="1">Cytoplasm</location>
    </subcellularLocation>
</comment>
<dbReference type="NCBIfam" id="NF001453">
    <property type="entry name" value="PRK00312.1"/>
    <property type="match status" value="1"/>
</dbReference>
<protein>
    <recommendedName>
        <fullName evidence="4 9">Protein-L-isoaspartate O-methyltransferase</fullName>
        <ecNumber evidence="3 9">2.1.1.77</ecNumber>
    </recommendedName>
</protein>
<dbReference type="Proteomes" id="UP000031130">
    <property type="component" value="Chromosome"/>
</dbReference>
<keyword evidence="6 10" id="KW-0489">Methyltransferase</keyword>
<evidence type="ECO:0000313" key="10">
    <source>
        <dbReference type="EMBL" id="AJD02539.1"/>
    </source>
</evidence>
<evidence type="ECO:0000256" key="6">
    <source>
        <dbReference type="ARBA" id="ARBA00022603"/>
    </source>
</evidence>
<dbReference type="InterPro" id="IPR029063">
    <property type="entry name" value="SAM-dependent_MTases_sf"/>
</dbReference>
<keyword evidence="7 10" id="KW-0808">Transferase</keyword>
<dbReference type="GO" id="GO:0032259">
    <property type="term" value="P:methylation"/>
    <property type="evidence" value="ECO:0007669"/>
    <property type="project" value="UniProtKB-KW"/>
</dbReference>
<evidence type="ECO:0000256" key="7">
    <source>
        <dbReference type="ARBA" id="ARBA00022679"/>
    </source>
</evidence>
<dbReference type="EMBL" id="CP007775">
    <property type="protein sequence ID" value="AJD02539.1"/>
    <property type="molecule type" value="Genomic_DNA"/>
</dbReference>
<gene>
    <name evidence="10" type="primary">pcm</name>
    <name evidence="10" type="ORF">UPTC3659_1723</name>
</gene>
<evidence type="ECO:0000256" key="8">
    <source>
        <dbReference type="ARBA" id="ARBA00022691"/>
    </source>
</evidence>
<dbReference type="GO" id="GO:0005737">
    <property type="term" value="C:cytoplasm"/>
    <property type="evidence" value="ECO:0007669"/>
    <property type="project" value="UniProtKB-SubCell"/>
</dbReference>
<keyword evidence="5" id="KW-0963">Cytoplasm</keyword>
<sequence length="211" mass="24163">MIHIFEQKQCQTMAEEIRKNTFINEELFEAFCSTPREIFSPLKMHAYRLDALPLMGNQWISSPLTVAKMTMALEFKNADSVLEIGCGSGYQAAILSKLIRRVFTIERIEKLAISAIEKFKKLNYANIHVKFDDGQNGWKNYAPYDRILFSAFAEHIPNVLFDQLENNGILVAPLLIGNQQFITKFTKKDGEISKEVLDECFFVPIKDGKES</sequence>